<sequence>MDATVYFATNRNATGNPAEPFGTSYNPDGPFCVRYGYAEVAVKGKKPHDPKSYSVQKVEVIPDIVEPGDPAKKLAPTYGSDKALPALRARMRENKADLLIFIHGFNCSFKEALENAAQLRQVYSTAKRPLEVAVFSWPSDGRTVTPDLSADSSKLRLAYFNDRTDAEASASAMARALKKLVDFVKDMSREENCGQRIHLLAHSMGNFALRHAIRAFGQDIKPGCMPRLFDNIFLMAADEDNDAFEMPHKFQRLPELATAVHVYYAANDRVLQVSDTTKSNPDRLGGAGPRTLSDLPRKVTLVDCALVSGVGALAPRHSYYREMPPVTADVQAVLAGIPGDAMDWRQYVPAERGFRITP</sequence>
<dbReference type="AlphaFoldDB" id="A0A1I4EXX0"/>
<dbReference type="Proteomes" id="UP000199473">
    <property type="component" value="Unassembled WGS sequence"/>
</dbReference>
<dbReference type="InterPro" id="IPR029058">
    <property type="entry name" value="AB_hydrolase_fold"/>
</dbReference>
<dbReference type="Pfam" id="PF05990">
    <property type="entry name" value="DUF900"/>
    <property type="match status" value="1"/>
</dbReference>
<keyword evidence="2" id="KW-1185">Reference proteome</keyword>
<dbReference type="SUPFAM" id="SSF53474">
    <property type="entry name" value="alpha/beta-Hydrolases"/>
    <property type="match status" value="1"/>
</dbReference>
<name>A0A1I4EXX0_9PROT</name>
<protein>
    <submittedName>
        <fullName evidence="1">Esterase/lipase superfamily enzyme</fullName>
    </submittedName>
</protein>
<gene>
    <name evidence="1" type="ORF">SAMN02745775_12036</name>
</gene>
<dbReference type="Gene3D" id="3.40.50.1820">
    <property type="entry name" value="alpha/beta hydrolase"/>
    <property type="match status" value="1"/>
</dbReference>
<accession>A0A1I4EXX0</accession>
<dbReference type="PANTHER" id="PTHR36513:SF1">
    <property type="entry name" value="TRANSMEMBRANE PROTEIN"/>
    <property type="match status" value="1"/>
</dbReference>
<evidence type="ECO:0000313" key="1">
    <source>
        <dbReference type="EMBL" id="SFL10524.1"/>
    </source>
</evidence>
<dbReference type="PANTHER" id="PTHR36513">
    <property type="entry name" value="ABC TRANSMEMBRANE TYPE-1 DOMAIN-CONTAINING PROTEIN"/>
    <property type="match status" value="1"/>
</dbReference>
<evidence type="ECO:0000313" key="2">
    <source>
        <dbReference type="Proteomes" id="UP000199473"/>
    </source>
</evidence>
<reference evidence="1 2" key="1">
    <citation type="submission" date="2016-10" db="EMBL/GenBank/DDBJ databases">
        <authorList>
            <person name="de Groot N.N."/>
        </authorList>
    </citation>
    <scope>NUCLEOTIDE SEQUENCE [LARGE SCALE GENOMIC DNA]</scope>
    <source>
        <strain evidence="1 2">DSM 19981</strain>
    </source>
</reference>
<dbReference type="STRING" id="1123062.SAMN02745775_12036"/>
<dbReference type="RefSeq" id="WP_092963172.1">
    <property type="nucleotide sequence ID" value="NZ_FOSQ01000020.1"/>
</dbReference>
<dbReference type="OrthoDB" id="9797755at2"/>
<proteinExistence type="predicted"/>
<dbReference type="InterPro" id="IPR010297">
    <property type="entry name" value="DUF900_hydrolase"/>
</dbReference>
<organism evidence="1 2">
    <name type="scientific">Falsiroseomonas stagni DSM 19981</name>
    <dbReference type="NCBI Taxonomy" id="1123062"/>
    <lineage>
        <taxon>Bacteria</taxon>
        <taxon>Pseudomonadati</taxon>
        <taxon>Pseudomonadota</taxon>
        <taxon>Alphaproteobacteria</taxon>
        <taxon>Acetobacterales</taxon>
        <taxon>Roseomonadaceae</taxon>
        <taxon>Falsiroseomonas</taxon>
    </lineage>
</organism>
<dbReference type="EMBL" id="FOSQ01000020">
    <property type="protein sequence ID" value="SFL10524.1"/>
    <property type="molecule type" value="Genomic_DNA"/>
</dbReference>